<feature type="compositionally biased region" description="Pro residues" evidence="1">
    <location>
        <begin position="221"/>
        <end position="231"/>
    </location>
</feature>
<feature type="compositionally biased region" description="Pro residues" evidence="1">
    <location>
        <begin position="12"/>
        <end position="23"/>
    </location>
</feature>
<feature type="compositionally biased region" description="Polar residues" evidence="1">
    <location>
        <begin position="31"/>
        <end position="41"/>
    </location>
</feature>
<dbReference type="AlphaFoldDB" id="A0AAW0ATU1"/>
<feature type="compositionally biased region" description="Low complexity" evidence="1">
    <location>
        <begin position="248"/>
        <end position="264"/>
    </location>
</feature>
<dbReference type="Proteomes" id="UP001362999">
    <property type="component" value="Unassembled WGS sequence"/>
</dbReference>
<protein>
    <submittedName>
        <fullName evidence="2">Uncharacterized protein</fullName>
    </submittedName>
</protein>
<name>A0AAW0ATU1_9AGAR</name>
<sequence>MPPRRNKNTPAPEAPLEPEPAIEPPLRTRRGTAQLQPTAGPSRSSAQQTSSAARTASTGQEERGFAALSCMCFITVLTNQALKVLEPQSTSSLGTIPEASIDAAPEVLPTRRRERGGPPEPPTPARILVQRLAANRSPVASPGIHYAGSDNDDDDNNDNNNDSQSDNPLFNPLARRSTMRPLPLYSDEDDPTSPSEPSAPHSEQSAPSRASGRQRRVIVDPAPPSPSPPARQPHHGGQQRLAPLAQTAESSADEAAQPAAPARPGGRRRRADDSTSTDDDGYCWLRESALSEMTEDKFADSKYFYGFSKVDGSAKCRICQ</sequence>
<gene>
    <name evidence="2" type="ORF">R3P38DRAFT_3204765</name>
</gene>
<feature type="compositionally biased region" description="Polar residues" evidence="1">
    <location>
        <begin position="192"/>
        <end position="208"/>
    </location>
</feature>
<feature type="region of interest" description="Disordered" evidence="1">
    <location>
        <begin position="139"/>
        <end position="282"/>
    </location>
</feature>
<feature type="region of interest" description="Disordered" evidence="1">
    <location>
        <begin position="1"/>
        <end position="59"/>
    </location>
</feature>
<dbReference type="EMBL" id="JAWWNJ010000054">
    <property type="protein sequence ID" value="KAK7015466.1"/>
    <property type="molecule type" value="Genomic_DNA"/>
</dbReference>
<proteinExistence type="predicted"/>
<keyword evidence="3" id="KW-1185">Reference proteome</keyword>
<evidence type="ECO:0000256" key="1">
    <source>
        <dbReference type="SAM" id="MobiDB-lite"/>
    </source>
</evidence>
<feature type="region of interest" description="Disordered" evidence="1">
    <location>
        <begin position="90"/>
        <end position="125"/>
    </location>
</feature>
<evidence type="ECO:0000313" key="2">
    <source>
        <dbReference type="EMBL" id="KAK7015466.1"/>
    </source>
</evidence>
<evidence type="ECO:0000313" key="3">
    <source>
        <dbReference type="Proteomes" id="UP001362999"/>
    </source>
</evidence>
<comment type="caution">
    <text evidence="2">The sequence shown here is derived from an EMBL/GenBank/DDBJ whole genome shotgun (WGS) entry which is preliminary data.</text>
</comment>
<reference evidence="2 3" key="1">
    <citation type="journal article" date="2024" name="J Genomics">
        <title>Draft genome sequencing and assembly of Favolaschia claudopus CIRM-BRFM 2984 isolated from oak limbs.</title>
        <authorList>
            <person name="Navarro D."/>
            <person name="Drula E."/>
            <person name="Chaduli D."/>
            <person name="Cazenave R."/>
            <person name="Ahrendt S."/>
            <person name="Wang J."/>
            <person name="Lipzen A."/>
            <person name="Daum C."/>
            <person name="Barry K."/>
            <person name="Grigoriev I.V."/>
            <person name="Favel A."/>
            <person name="Rosso M.N."/>
            <person name="Martin F."/>
        </authorList>
    </citation>
    <scope>NUCLEOTIDE SEQUENCE [LARGE SCALE GENOMIC DNA]</scope>
    <source>
        <strain evidence="2 3">CIRM-BRFM 2984</strain>
    </source>
</reference>
<organism evidence="2 3">
    <name type="scientific">Favolaschia claudopus</name>
    <dbReference type="NCBI Taxonomy" id="2862362"/>
    <lineage>
        <taxon>Eukaryota</taxon>
        <taxon>Fungi</taxon>
        <taxon>Dikarya</taxon>
        <taxon>Basidiomycota</taxon>
        <taxon>Agaricomycotina</taxon>
        <taxon>Agaricomycetes</taxon>
        <taxon>Agaricomycetidae</taxon>
        <taxon>Agaricales</taxon>
        <taxon>Marasmiineae</taxon>
        <taxon>Mycenaceae</taxon>
        <taxon>Favolaschia</taxon>
    </lineage>
</organism>
<feature type="compositionally biased region" description="Low complexity" evidence="1">
    <location>
        <begin position="42"/>
        <end position="58"/>
    </location>
</feature>
<accession>A0AAW0ATU1</accession>
<feature type="compositionally biased region" description="Low complexity" evidence="1">
    <location>
        <begin position="158"/>
        <end position="167"/>
    </location>
</feature>